<evidence type="ECO:0000259" key="10">
    <source>
        <dbReference type="PROSITE" id="PS50103"/>
    </source>
</evidence>
<evidence type="ECO:0000256" key="6">
    <source>
        <dbReference type="ARBA" id="ARBA00022833"/>
    </source>
</evidence>
<evidence type="ECO:0000256" key="4">
    <source>
        <dbReference type="ARBA" id="ARBA00022737"/>
    </source>
</evidence>
<keyword evidence="7" id="KW-0539">Nucleus</keyword>
<dbReference type="InterPro" id="IPR000571">
    <property type="entry name" value="Znf_CCCH"/>
</dbReference>
<dbReference type="Pfam" id="PF14608">
    <property type="entry name" value="zf-CCCH_2"/>
    <property type="match status" value="3"/>
</dbReference>
<keyword evidence="3 8" id="KW-0479">Metal-binding</keyword>
<dbReference type="GO" id="GO:0043488">
    <property type="term" value="P:regulation of mRNA stability"/>
    <property type="evidence" value="ECO:0007669"/>
    <property type="project" value="InterPro"/>
</dbReference>
<gene>
    <name evidence="11" type="ORF">GNI_024350</name>
</gene>
<name>A0A023BBH5_GRENI</name>
<dbReference type="GO" id="GO:0005737">
    <property type="term" value="C:cytoplasm"/>
    <property type="evidence" value="ECO:0007669"/>
    <property type="project" value="TreeGrafter"/>
</dbReference>
<dbReference type="eggNOG" id="KOG3702">
    <property type="taxonomic scope" value="Eukaryota"/>
</dbReference>
<evidence type="ECO:0000256" key="9">
    <source>
        <dbReference type="SAM" id="MobiDB-lite"/>
    </source>
</evidence>
<evidence type="ECO:0000256" key="7">
    <source>
        <dbReference type="ARBA" id="ARBA00023242"/>
    </source>
</evidence>
<comment type="similarity">
    <text evidence="2">Belongs to the ZC3H14 family.</text>
</comment>
<evidence type="ECO:0000256" key="1">
    <source>
        <dbReference type="ARBA" id="ARBA00004123"/>
    </source>
</evidence>
<dbReference type="PANTHER" id="PTHR14738:SF29">
    <property type="entry name" value="ZINC FINGER CCCH DOMAIN-CONTAINING PROTEIN 14"/>
    <property type="match status" value="1"/>
</dbReference>
<comment type="subcellular location">
    <subcellularLocation>
        <location evidence="1">Nucleus</location>
    </subcellularLocation>
</comment>
<dbReference type="EMBL" id="AFNH02000180">
    <property type="protein sequence ID" value="EZG79728.1"/>
    <property type="molecule type" value="Genomic_DNA"/>
</dbReference>
<reference evidence="11" key="1">
    <citation type="submission" date="2013-12" db="EMBL/GenBank/DDBJ databases">
        <authorList>
            <person name="Omoto C.K."/>
            <person name="Sibley D."/>
            <person name="Venepally P."/>
            <person name="Hadjithomas M."/>
            <person name="Karamycheva S."/>
            <person name="Brunk B."/>
            <person name="Roos D."/>
            <person name="Caler E."/>
            <person name="Lorenzi H."/>
        </authorList>
    </citation>
    <scope>NUCLEOTIDE SEQUENCE</scope>
</reference>
<dbReference type="GO" id="GO:0005634">
    <property type="term" value="C:nucleus"/>
    <property type="evidence" value="ECO:0007669"/>
    <property type="project" value="UniProtKB-SubCell"/>
</dbReference>
<feature type="domain" description="C3H1-type" evidence="10">
    <location>
        <begin position="156"/>
        <end position="181"/>
    </location>
</feature>
<keyword evidence="12" id="KW-1185">Reference proteome</keyword>
<evidence type="ECO:0000256" key="3">
    <source>
        <dbReference type="ARBA" id="ARBA00022723"/>
    </source>
</evidence>
<dbReference type="Pfam" id="PF01480">
    <property type="entry name" value="PWI"/>
    <property type="match status" value="1"/>
</dbReference>
<dbReference type="AlphaFoldDB" id="A0A023BBH5"/>
<accession>A0A023BBH5</accession>
<dbReference type="Proteomes" id="UP000019763">
    <property type="component" value="Unassembled WGS sequence"/>
</dbReference>
<evidence type="ECO:0000256" key="2">
    <source>
        <dbReference type="ARBA" id="ARBA00008423"/>
    </source>
</evidence>
<comment type="caution">
    <text evidence="11">The sequence shown here is derived from an EMBL/GenBank/DDBJ whole genome shotgun (WGS) entry which is preliminary data.</text>
</comment>
<dbReference type="GO" id="GO:0008270">
    <property type="term" value="F:zinc ion binding"/>
    <property type="evidence" value="ECO:0007669"/>
    <property type="project" value="UniProtKB-KW"/>
</dbReference>
<evidence type="ECO:0000256" key="5">
    <source>
        <dbReference type="ARBA" id="ARBA00022771"/>
    </source>
</evidence>
<dbReference type="GeneID" id="22911112"/>
<feature type="zinc finger region" description="C3H1-type" evidence="8">
    <location>
        <begin position="156"/>
        <end position="181"/>
    </location>
</feature>
<dbReference type="PANTHER" id="PTHR14738">
    <property type="entry name" value="ZINC FINGER CCCH DOMAIN-CONTAINING PROTEIN 14"/>
    <property type="match status" value="1"/>
</dbReference>
<protein>
    <submittedName>
        <fullName evidence="11">PWI domain protein</fullName>
    </submittedName>
</protein>
<organism evidence="11 12">
    <name type="scientific">Gregarina niphandrodes</name>
    <name type="common">Septate eugregarine</name>
    <dbReference type="NCBI Taxonomy" id="110365"/>
    <lineage>
        <taxon>Eukaryota</taxon>
        <taxon>Sar</taxon>
        <taxon>Alveolata</taxon>
        <taxon>Apicomplexa</taxon>
        <taxon>Conoidasida</taxon>
        <taxon>Gregarinasina</taxon>
        <taxon>Eugregarinorida</taxon>
        <taxon>Gregarinidae</taxon>
        <taxon>Gregarina</taxon>
    </lineage>
</organism>
<evidence type="ECO:0000313" key="12">
    <source>
        <dbReference type="Proteomes" id="UP000019763"/>
    </source>
</evidence>
<dbReference type="InterPro" id="IPR040366">
    <property type="entry name" value="Nab2/ZC3H14"/>
</dbReference>
<dbReference type="RefSeq" id="XP_011134384.1">
    <property type="nucleotide sequence ID" value="XM_011136082.1"/>
</dbReference>
<dbReference type="GO" id="GO:0008143">
    <property type="term" value="F:poly(A) binding"/>
    <property type="evidence" value="ECO:0007669"/>
    <property type="project" value="InterPro"/>
</dbReference>
<dbReference type="Gene3D" id="1.20.1390.10">
    <property type="entry name" value="PWI domain"/>
    <property type="match status" value="1"/>
</dbReference>
<dbReference type="InterPro" id="IPR002483">
    <property type="entry name" value="PWI_dom"/>
</dbReference>
<evidence type="ECO:0000313" key="11">
    <source>
        <dbReference type="EMBL" id="EZG79728.1"/>
    </source>
</evidence>
<keyword evidence="5 8" id="KW-0863">Zinc-finger</keyword>
<feature type="region of interest" description="Disordered" evidence="9">
    <location>
        <begin position="85"/>
        <end position="138"/>
    </location>
</feature>
<dbReference type="VEuPathDB" id="CryptoDB:GNI_024350"/>
<keyword evidence="6 8" id="KW-0862">Zinc</keyword>
<evidence type="ECO:0000256" key="8">
    <source>
        <dbReference type="PROSITE-ProRule" id="PRU00723"/>
    </source>
</evidence>
<sequence>MSSLSETTAARCQSAITQKLSNMLGEEGVEILTDYVWHMVTRPKTTKEHVTEELREFLAHDTDEFVEWLIGTVGPIINEEVTMKQQAAQSEAAPVPMEEPSVPQQYEEMSSAPVPQREPPSHRQPPQQPSYRGGSPIFMDPQTGAQMALLPLAKLRKIKKRCAKFPNCPYGEECRYIHPSEQCVNWPHCNFGDECFYIHPNVPCRYGINCPNVACNYTHPPEWDRSKITTRINAYTGTFKNYTYSAEQ</sequence>
<dbReference type="PROSITE" id="PS50103">
    <property type="entry name" value="ZF_C3H1"/>
    <property type="match status" value="1"/>
</dbReference>
<proteinExistence type="inferred from homology"/>
<keyword evidence="4" id="KW-0677">Repeat</keyword>
<dbReference type="OrthoDB" id="5589010at2759"/>
<dbReference type="OMA" id="NEACKLW"/>
<dbReference type="Gene3D" id="4.10.1000.40">
    <property type="match status" value="2"/>
</dbReference>
<feature type="compositionally biased region" description="Pro residues" evidence="9">
    <location>
        <begin position="116"/>
        <end position="128"/>
    </location>
</feature>